<dbReference type="InParanoid" id="F6HRK2"/>
<dbReference type="Proteomes" id="UP000009183">
    <property type="component" value="Unassembled WGS sequence, unordered"/>
</dbReference>
<protein>
    <submittedName>
        <fullName evidence="1">Uncharacterized protein</fullName>
    </submittedName>
</protein>
<gene>
    <name evidence="1" type="ORF">VIT_00s0239g00140</name>
</gene>
<dbReference type="EMBL" id="FN596023">
    <property type="protein sequence ID" value="CCB57310.1"/>
    <property type="molecule type" value="Genomic_DNA"/>
</dbReference>
<dbReference type="AlphaFoldDB" id="F6HRK2"/>
<accession>F6HRK2</accession>
<keyword evidence="2" id="KW-1185">Reference proteome</keyword>
<dbReference type="PaxDb" id="29760-VIT_00s0239g00140.t01"/>
<dbReference type="HOGENOM" id="CLU_3018220_0_0_1"/>
<organism evidence="1 2">
    <name type="scientific">Vitis vinifera</name>
    <name type="common">Grape</name>
    <dbReference type="NCBI Taxonomy" id="29760"/>
    <lineage>
        <taxon>Eukaryota</taxon>
        <taxon>Viridiplantae</taxon>
        <taxon>Streptophyta</taxon>
        <taxon>Embryophyta</taxon>
        <taxon>Tracheophyta</taxon>
        <taxon>Spermatophyta</taxon>
        <taxon>Magnoliopsida</taxon>
        <taxon>eudicotyledons</taxon>
        <taxon>Gunneridae</taxon>
        <taxon>Pentapetalae</taxon>
        <taxon>rosids</taxon>
        <taxon>Vitales</taxon>
        <taxon>Vitaceae</taxon>
        <taxon>Viteae</taxon>
        <taxon>Vitis</taxon>
    </lineage>
</organism>
<name>F6HRK2_VITVI</name>
<evidence type="ECO:0000313" key="2">
    <source>
        <dbReference type="Proteomes" id="UP000009183"/>
    </source>
</evidence>
<proteinExistence type="predicted"/>
<reference evidence="2" key="1">
    <citation type="journal article" date="2007" name="Nature">
        <title>The grapevine genome sequence suggests ancestral hexaploidization in major angiosperm phyla.</title>
        <authorList>
            <consortium name="The French-Italian Public Consortium for Grapevine Genome Characterization."/>
            <person name="Jaillon O."/>
            <person name="Aury J.-M."/>
            <person name="Noel B."/>
            <person name="Policriti A."/>
            <person name="Clepet C."/>
            <person name="Casagrande A."/>
            <person name="Choisne N."/>
            <person name="Aubourg S."/>
            <person name="Vitulo N."/>
            <person name="Jubin C."/>
            <person name="Vezzi A."/>
            <person name="Legeai F."/>
            <person name="Hugueney P."/>
            <person name="Dasilva C."/>
            <person name="Horner D."/>
            <person name="Mica E."/>
            <person name="Jublot D."/>
            <person name="Poulain J."/>
            <person name="Bruyere C."/>
            <person name="Billault A."/>
            <person name="Segurens B."/>
            <person name="Gouyvenoux M."/>
            <person name="Ugarte E."/>
            <person name="Cattonaro F."/>
            <person name="Anthouard V."/>
            <person name="Vico V."/>
            <person name="Del Fabbro C."/>
            <person name="Alaux M."/>
            <person name="Di Gaspero G."/>
            <person name="Dumas V."/>
            <person name="Felice N."/>
            <person name="Paillard S."/>
            <person name="Juman I."/>
            <person name="Moroldo M."/>
            <person name="Scalabrin S."/>
            <person name="Canaguier A."/>
            <person name="Le Clainche I."/>
            <person name="Malacrida G."/>
            <person name="Durand E."/>
            <person name="Pesole G."/>
            <person name="Laucou V."/>
            <person name="Chatelet P."/>
            <person name="Merdinoglu D."/>
            <person name="Delledonne M."/>
            <person name="Pezzotti M."/>
            <person name="Lecharny A."/>
            <person name="Scarpelli C."/>
            <person name="Artiguenave F."/>
            <person name="Pe M.E."/>
            <person name="Valle G."/>
            <person name="Morgante M."/>
            <person name="Caboche M."/>
            <person name="Adam-Blondon A.-F."/>
            <person name="Weissenbach J."/>
            <person name="Quetier F."/>
            <person name="Wincker P."/>
        </authorList>
    </citation>
    <scope>NUCLEOTIDE SEQUENCE [LARGE SCALE GENOMIC DNA]</scope>
    <source>
        <strain evidence="2">cv. Pinot noir / PN40024</strain>
    </source>
</reference>
<sequence length="56" mass="6978">MFRSRVFRTYDFIYLPIDFKANGKKWEKFNSEKWHLLHMLEFKEKLLLLLISKTRA</sequence>
<evidence type="ECO:0000313" key="1">
    <source>
        <dbReference type="EMBL" id="CCB57310.1"/>
    </source>
</evidence>